<dbReference type="InterPro" id="IPR003749">
    <property type="entry name" value="ThiS/MoaD-like"/>
</dbReference>
<evidence type="ECO:0000313" key="1">
    <source>
        <dbReference type="EMBL" id="KIL41374.1"/>
    </source>
</evidence>
<sequence length="67" mass="7435">MELIVNGERIQVPESVRTVSELLAYFGLERKVVIVEINQTILEKAAHADTLVRSGDRIEMVHFVGGG</sequence>
<gene>
    <name evidence="1" type="ORF">SD70_07585</name>
</gene>
<name>A0ABR5AK31_9BACL</name>
<dbReference type="EMBL" id="JXAK01000010">
    <property type="protein sequence ID" value="KIL41374.1"/>
    <property type="molecule type" value="Genomic_DNA"/>
</dbReference>
<dbReference type="PANTHER" id="PTHR34472">
    <property type="entry name" value="SULFUR CARRIER PROTEIN THIS"/>
    <property type="match status" value="1"/>
</dbReference>
<reference evidence="1 2" key="1">
    <citation type="submission" date="2014-12" db="EMBL/GenBank/DDBJ databases">
        <title>Draft genome sequence of Paenibacillus kamchatkensis strain B-2647.</title>
        <authorList>
            <person name="Karlyshev A.V."/>
            <person name="Kudryashova E.B."/>
        </authorList>
    </citation>
    <scope>NUCLEOTIDE SEQUENCE [LARGE SCALE GENOMIC DNA]</scope>
    <source>
        <strain evidence="1 2">VKM B-2647</strain>
    </source>
</reference>
<proteinExistence type="predicted"/>
<dbReference type="Pfam" id="PF02597">
    <property type="entry name" value="ThiS"/>
    <property type="match status" value="1"/>
</dbReference>
<dbReference type="InterPro" id="IPR010035">
    <property type="entry name" value="Thi_S"/>
</dbReference>
<dbReference type="SUPFAM" id="SSF54285">
    <property type="entry name" value="MoaD/ThiS"/>
    <property type="match status" value="1"/>
</dbReference>
<dbReference type="Gene3D" id="3.10.20.30">
    <property type="match status" value="1"/>
</dbReference>
<dbReference type="Proteomes" id="UP000031967">
    <property type="component" value="Unassembled WGS sequence"/>
</dbReference>
<accession>A0ABR5AK31</accession>
<dbReference type="NCBIfam" id="TIGR01683">
    <property type="entry name" value="thiS"/>
    <property type="match status" value="1"/>
</dbReference>
<keyword evidence="2" id="KW-1185">Reference proteome</keyword>
<dbReference type="PANTHER" id="PTHR34472:SF1">
    <property type="entry name" value="SULFUR CARRIER PROTEIN THIS"/>
    <property type="match status" value="1"/>
</dbReference>
<comment type="caution">
    <text evidence="1">The sequence shown here is derived from an EMBL/GenBank/DDBJ whole genome shotgun (WGS) entry which is preliminary data.</text>
</comment>
<dbReference type="InterPro" id="IPR012675">
    <property type="entry name" value="Beta-grasp_dom_sf"/>
</dbReference>
<evidence type="ECO:0000313" key="2">
    <source>
        <dbReference type="Proteomes" id="UP000031967"/>
    </source>
</evidence>
<protein>
    <submittedName>
        <fullName evidence="1">Thiamine biosynthesis protein ThiS</fullName>
    </submittedName>
</protein>
<organism evidence="1 2">
    <name type="scientific">Gordoniibacillus kamchatkensis</name>
    <dbReference type="NCBI Taxonomy" id="1590651"/>
    <lineage>
        <taxon>Bacteria</taxon>
        <taxon>Bacillati</taxon>
        <taxon>Bacillota</taxon>
        <taxon>Bacilli</taxon>
        <taxon>Bacillales</taxon>
        <taxon>Paenibacillaceae</taxon>
        <taxon>Gordoniibacillus</taxon>
    </lineage>
</organism>
<dbReference type="InterPro" id="IPR016155">
    <property type="entry name" value="Mopterin_synth/thiamin_S_b"/>
</dbReference>
<dbReference type="CDD" id="cd00565">
    <property type="entry name" value="Ubl_ThiS"/>
    <property type="match status" value="1"/>
</dbReference>